<evidence type="ECO:0000259" key="7">
    <source>
        <dbReference type="PROSITE" id="PS50240"/>
    </source>
</evidence>
<evidence type="ECO:0000313" key="8">
    <source>
        <dbReference type="EMBL" id="KAF1385861.1"/>
    </source>
</evidence>
<dbReference type="Pfam" id="PF00089">
    <property type="entry name" value="Trypsin"/>
    <property type="match status" value="1"/>
</dbReference>
<feature type="chain" id="PRO_5025662988" description="Peptidase S1 domain-containing protein" evidence="6">
    <location>
        <begin position="19"/>
        <end position="244"/>
    </location>
</feature>
<dbReference type="CDD" id="cd00190">
    <property type="entry name" value="Tryp_SPc"/>
    <property type="match status" value="1"/>
</dbReference>
<dbReference type="InterPro" id="IPR009003">
    <property type="entry name" value="Peptidase_S1_PA"/>
</dbReference>
<keyword evidence="3" id="KW-0378">Hydrolase</keyword>
<evidence type="ECO:0000256" key="6">
    <source>
        <dbReference type="SAM" id="SignalP"/>
    </source>
</evidence>
<evidence type="ECO:0000256" key="2">
    <source>
        <dbReference type="ARBA" id="ARBA00022670"/>
    </source>
</evidence>
<evidence type="ECO:0000256" key="1">
    <source>
        <dbReference type="ARBA" id="ARBA00009228"/>
    </source>
</evidence>
<organism evidence="8 9">
    <name type="scientific">Perca fluviatilis</name>
    <name type="common">European perch</name>
    <dbReference type="NCBI Taxonomy" id="8168"/>
    <lineage>
        <taxon>Eukaryota</taxon>
        <taxon>Metazoa</taxon>
        <taxon>Chordata</taxon>
        <taxon>Craniata</taxon>
        <taxon>Vertebrata</taxon>
        <taxon>Euteleostomi</taxon>
        <taxon>Actinopterygii</taxon>
        <taxon>Neopterygii</taxon>
        <taxon>Teleostei</taxon>
        <taxon>Neoteleostei</taxon>
        <taxon>Acanthomorphata</taxon>
        <taxon>Eupercaria</taxon>
        <taxon>Perciformes</taxon>
        <taxon>Percoidei</taxon>
        <taxon>Percidae</taxon>
        <taxon>Percinae</taxon>
        <taxon>Perca</taxon>
    </lineage>
</organism>
<sequence>MATSYILLLFFVLNGADGTHIVGGRDSVPQSRPYMASLQVQGGHNCGGVLVRQDFVLTAAHCQIPIPYTVVLGADSLTANEPTKQEFSSIRSIPHPDYDGHENDIMLLKLDRSAQLTEAVQLIPLKTSRLNTASRCITAGWGDVADNGTLAIRLQEVNVTTLPQQTCRRRWGMVPITRTMVCGVGARSSQGFCSGDSGGPLVCDGAAAGVVSFSGQLCGNPRTPDVYTRISSFREWITSVLNNN</sequence>
<gene>
    <name evidence="8" type="ORF">PFLUV_G00112150</name>
</gene>
<keyword evidence="5" id="KW-1015">Disulfide bond</keyword>
<dbReference type="InterPro" id="IPR001254">
    <property type="entry name" value="Trypsin_dom"/>
</dbReference>
<evidence type="ECO:0000256" key="4">
    <source>
        <dbReference type="ARBA" id="ARBA00022825"/>
    </source>
</evidence>
<dbReference type="SMART" id="SM00020">
    <property type="entry name" value="Tryp_SPc"/>
    <property type="match status" value="1"/>
</dbReference>
<accession>A0A6A5EA45</accession>
<dbReference type="PRINTS" id="PR00722">
    <property type="entry name" value="CHYMOTRYPSIN"/>
</dbReference>
<dbReference type="Proteomes" id="UP000465112">
    <property type="component" value="Chromosome 9"/>
</dbReference>
<protein>
    <recommendedName>
        <fullName evidence="7">Peptidase S1 domain-containing protein</fullName>
    </recommendedName>
</protein>
<dbReference type="GO" id="GO:0004252">
    <property type="term" value="F:serine-type endopeptidase activity"/>
    <property type="evidence" value="ECO:0007669"/>
    <property type="project" value="InterPro"/>
</dbReference>
<dbReference type="InterPro" id="IPR001314">
    <property type="entry name" value="Peptidase_S1A"/>
</dbReference>
<dbReference type="FunFam" id="2.40.10.10:FF:000010">
    <property type="entry name" value="Kallikrein related peptidase 11"/>
    <property type="match status" value="1"/>
</dbReference>
<dbReference type="GO" id="GO:0006508">
    <property type="term" value="P:proteolysis"/>
    <property type="evidence" value="ECO:0007669"/>
    <property type="project" value="UniProtKB-KW"/>
</dbReference>
<feature type="signal peptide" evidence="6">
    <location>
        <begin position="1"/>
        <end position="18"/>
    </location>
</feature>
<dbReference type="InterPro" id="IPR043504">
    <property type="entry name" value="Peptidase_S1_PA_chymotrypsin"/>
</dbReference>
<dbReference type="PROSITE" id="PS00134">
    <property type="entry name" value="TRYPSIN_HIS"/>
    <property type="match status" value="1"/>
</dbReference>
<dbReference type="EMBL" id="VHII01000009">
    <property type="protein sequence ID" value="KAF1385861.1"/>
    <property type="molecule type" value="Genomic_DNA"/>
</dbReference>
<dbReference type="SUPFAM" id="SSF50494">
    <property type="entry name" value="Trypsin-like serine proteases"/>
    <property type="match status" value="1"/>
</dbReference>
<keyword evidence="6" id="KW-0732">Signal</keyword>
<evidence type="ECO:0000313" key="9">
    <source>
        <dbReference type="Proteomes" id="UP000465112"/>
    </source>
</evidence>
<comment type="caution">
    <text evidence="8">The sequence shown here is derived from an EMBL/GenBank/DDBJ whole genome shotgun (WGS) entry which is preliminary data.</text>
</comment>
<reference evidence="8 9" key="1">
    <citation type="submission" date="2019-06" db="EMBL/GenBank/DDBJ databases">
        <title>A chromosome-scale genome assembly of the European perch, Perca fluviatilis.</title>
        <authorList>
            <person name="Roques C."/>
            <person name="Zahm M."/>
            <person name="Cabau C."/>
            <person name="Klopp C."/>
            <person name="Bouchez O."/>
            <person name="Donnadieu C."/>
            <person name="Kuhl H."/>
            <person name="Gislard M."/>
            <person name="Guendouz S."/>
            <person name="Journot L."/>
            <person name="Haffray P."/>
            <person name="Bestin A."/>
            <person name="Morvezen R."/>
            <person name="Feron R."/>
            <person name="Wen M."/>
            <person name="Jouanno E."/>
            <person name="Herpin A."/>
            <person name="Schartl M."/>
            <person name="Postlethwait J."/>
            <person name="Schaerlinger B."/>
            <person name="Chardard D."/>
            <person name="Lecocq T."/>
            <person name="Poncet C."/>
            <person name="Jaffrelo L."/>
            <person name="Lampietro C."/>
            <person name="Guiguen Y."/>
        </authorList>
    </citation>
    <scope>NUCLEOTIDE SEQUENCE [LARGE SCALE GENOMIC DNA]</scope>
    <source>
        <tissue evidence="8">Blood</tissue>
    </source>
</reference>
<dbReference type="Gene3D" id="2.40.10.10">
    <property type="entry name" value="Trypsin-like serine proteases"/>
    <property type="match status" value="2"/>
</dbReference>
<dbReference type="PANTHER" id="PTHR24271:SF55">
    <property type="entry name" value="SERINE PROTEASE 57"/>
    <property type="match status" value="1"/>
</dbReference>
<evidence type="ECO:0000256" key="3">
    <source>
        <dbReference type="ARBA" id="ARBA00022801"/>
    </source>
</evidence>
<proteinExistence type="inferred from homology"/>
<dbReference type="PANTHER" id="PTHR24271">
    <property type="entry name" value="KALLIKREIN-RELATED"/>
    <property type="match status" value="1"/>
</dbReference>
<keyword evidence="4" id="KW-0720">Serine protease</keyword>
<feature type="domain" description="Peptidase S1" evidence="7">
    <location>
        <begin position="21"/>
        <end position="242"/>
    </location>
</feature>
<dbReference type="InterPro" id="IPR018114">
    <property type="entry name" value="TRYPSIN_HIS"/>
</dbReference>
<dbReference type="AlphaFoldDB" id="A0A6A5EA45"/>
<comment type="similarity">
    <text evidence="1">Belongs to the peptidase S1 family. Snake venom subfamily.</text>
</comment>
<dbReference type="PROSITE" id="PS50240">
    <property type="entry name" value="TRYPSIN_DOM"/>
    <property type="match status" value="1"/>
</dbReference>
<evidence type="ECO:0000256" key="5">
    <source>
        <dbReference type="ARBA" id="ARBA00023157"/>
    </source>
</evidence>
<keyword evidence="2" id="KW-0645">Protease</keyword>
<name>A0A6A5EA45_PERFL</name>
<keyword evidence="9" id="KW-1185">Reference proteome</keyword>
<dbReference type="OrthoDB" id="5597713at2759"/>